<accession>A0ABR8KBI2</accession>
<evidence type="ECO:0000256" key="1">
    <source>
        <dbReference type="SAM" id="MobiDB-lite"/>
    </source>
</evidence>
<feature type="region of interest" description="Disordered" evidence="1">
    <location>
        <begin position="25"/>
        <end position="48"/>
    </location>
</feature>
<evidence type="ECO:0000313" key="2">
    <source>
        <dbReference type="EMBL" id="MBD2736896.1"/>
    </source>
</evidence>
<name>A0ABR8KBI2_9NOSO</name>
<reference evidence="2 3" key="1">
    <citation type="journal article" date="2020" name="ISME J.">
        <title>Comparative genomics reveals insights into cyanobacterial evolution and habitat adaptation.</title>
        <authorList>
            <person name="Chen M.Y."/>
            <person name="Teng W.K."/>
            <person name="Zhao L."/>
            <person name="Hu C.X."/>
            <person name="Zhou Y.K."/>
            <person name="Han B.P."/>
            <person name="Song L.R."/>
            <person name="Shu W.S."/>
        </authorList>
    </citation>
    <scope>NUCLEOTIDE SEQUENCE [LARGE SCALE GENOMIC DNA]</scope>
    <source>
        <strain evidence="2 3">FACHB-159</strain>
    </source>
</reference>
<sequence>MGSIYDYREAKLEGTGHWALGMGHGAWGRNLSPQTPHTPHSQSPVPSS</sequence>
<evidence type="ECO:0000313" key="3">
    <source>
        <dbReference type="Proteomes" id="UP000637383"/>
    </source>
</evidence>
<keyword evidence="3" id="KW-1185">Reference proteome</keyword>
<proteinExistence type="predicted"/>
<dbReference type="EMBL" id="JACJTU010000025">
    <property type="protein sequence ID" value="MBD2736896.1"/>
    <property type="molecule type" value="Genomic_DNA"/>
</dbReference>
<organism evidence="2 3">
    <name type="scientific">Nostoc paludosum FACHB-159</name>
    <dbReference type="NCBI Taxonomy" id="2692908"/>
    <lineage>
        <taxon>Bacteria</taxon>
        <taxon>Bacillati</taxon>
        <taxon>Cyanobacteriota</taxon>
        <taxon>Cyanophyceae</taxon>
        <taxon>Nostocales</taxon>
        <taxon>Nostocaceae</taxon>
        <taxon>Nostoc</taxon>
    </lineage>
</organism>
<comment type="caution">
    <text evidence="2">The sequence shown here is derived from an EMBL/GenBank/DDBJ whole genome shotgun (WGS) entry which is preliminary data.</text>
</comment>
<protein>
    <submittedName>
        <fullName evidence="2">Uncharacterized protein</fullName>
    </submittedName>
</protein>
<dbReference type="Proteomes" id="UP000637383">
    <property type="component" value="Unassembled WGS sequence"/>
</dbReference>
<gene>
    <name evidence="2" type="ORF">H6H03_23895</name>
</gene>
<feature type="compositionally biased region" description="Polar residues" evidence="1">
    <location>
        <begin position="31"/>
        <end position="48"/>
    </location>
</feature>